<dbReference type="AlphaFoldDB" id="A0A0V7ZBF5"/>
<comment type="caution">
    <text evidence="1">The sequence shown here is derived from an EMBL/GenBank/DDBJ whole genome shotgun (WGS) entry which is preliminary data.</text>
</comment>
<dbReference type="EMBL" id="LMTZ01000170">
    <property type="protein sequence ID" value="KST61843.1"/>
    <property type="molecule type" value="Genomic_DNA"/>
</dbReference>
<gene>
    <name evidence="1" type="ORF">BC008_07295</name>
    <name evidence="2" type="ORF">BC008_07300</name>
</gene>
<dbReference type="EMBL" id="LMTZ01000170">
    <property type="protein sequence ID" value="KST61842.1"/>
    <property type="molecule type" value="Genomic_DNA"/>
</dbReference>
<proteinExistence type="predicted"/>
<evidence type="ECO:0000313" key="1">
    <source>
        <dbReference type="EMBL" id="KST61842.1"/>
    </source>
</evidence>
<name>A0A0V7ZBF5_9CYAN</name>
<organism evidence="1 3">
    <name type="scientific">Mastigocoleus testarum BC008</name>
    <dbReference type="NCBI Taxonomy" id="371196"/>
    <lineage>
        <taxon>Bacteria</taxon>
        <taxon>Bacillati</taxon>
        <taxon>Cyanobacteriota</taxon>
        <taxon>Cyanophyceae</taxon>
        <taxon>Nostocales</taxon>
        <taxon>Hapalosiphonaceae</taxon>
        <taxon>Mastigocoleus</taxon>
    </lineage>
</organism>
<reference evidence="1 3" key="1">
    <citation type="journal article" date="2015" name="Genome Announc.">
        <title>Draft Genome of the Euendolithic (true boring) Cyanobacterium Mastigocoleus testarum strain BC008.</title>
        <authorList>
            <person name="Guida B.S."/>
            <person name="Garcia-Pichel F."/>
        </authorList>
    </citation>
    <scope>NUCLEOTIDE SEQUENCE [LARGE SCALE GENOMIC DNA]</scope>
    <source>
        <strain evidence="1 3">BC008</strain>
    </source>
</reference>
<evidence type="ECO:0000313" key="2">
    <source>
        <dbReference type="EMBL" id="KST61843.1"/>
    </source>
</evidence>
<dbReference type="RefSeq" id="WP_058184900.1">
    <property type="nucleotide sequence ID" value="NZ_LMTZ01000170.1"/>
</dbReference>
<accession>A0A0V7ZBF5</accession>
<evidence type="ECO:0000313" key="3">
    <source>
        <dbReference type="Proteomes" id="UP000053372"/>
    </source>
</evidence>
<sequence>MKLKSENLPLADIEEIKLHLSRLEGEIAELEKKDVLPDKSSISRYSVTRGTEKIFIRFHYYKLYNPNAVYRRSNISDNKKSRYLHLGRAWTKRFAETVLAMENSKILEIKRKTREYLQNSLEELEKPKSLCDK</sequence>
<dbReference type="Proteomes" id="UP000053372">
    <property type="component" value="Unassembled WGS sequence"/>
</dbReference>
<keyword evidence="3" id="KW-1185">Reference proteome</keyword>
<protein>
    <submittedName>
        <fullName evidence="1">Uncharacterized protein</fullName>
    </submittedName>
</protein>